<evidence type="ECO:0000313" key="2">
    <source>
        <dbReference type="EMBL" id="EGC28327.1"/>
    </source>
</evidence>
<dbReference type="AlphaFoldDB" id="F1A651"/>
<dbReference type="InParanoid" id="F1A651"/>
<feature type="coiled-coil region" evidence="1">
    <location>
        <begin position="19"/>
        <end position="46"/>
    </location>
</feature>
<evidence type="ECO:0000313" key="3">
    <source>
        <dbReference type="Proteomes" id="UP000001064"/>
    </source>
</evidence>
<dbReference type="Proteomes" id="UP000001064">
    <property type="component" value="Unassembled WGS sequence"/>
</dbReference>
<reference evidence="3" key="1">
    <citation type="journal article" date="2011" name="Genome Biol.">
        <title>Comparative genomics of the social amoebae Dictyostelium discoideum and Dictyostelium purpureum.</title>
        <authorList>
            <consortium name="US DOE Joint Genome Institute (JGI-PGF)"/>
            <person name="Sucgang R."/>
            <person name="Kuo A."/>
            <person name="Tian X."/>
            <person name="Salerno W."/>
            <person name="Parikh A."/>
            <person name="Feasley C.L."/>
            <person name="Dalin E."/>
            <person name="Tu H."/>
            <person name="Huang E."/>
            <person name="Barry K."/>
            <person name="Lindquist E."/>
            <person name="Shapiro H."/>
            <person name="Bruce D."/>
            <person name="Schmutz J."/>
            <person name="Salamov A."/>
            <person name="Fey P."/>
            <person name="Gaudet P."/>
            <person name="Anjard C."/>
            <person name="Babu M.M."/>
            <person name="Basu S."/>
            <person name="Bushmanova Y."/>
            <person name="van der Wel H."/>
            <person name="Katoh-Kurasawa M."/>
            <person name="Dinh C."/>
            <person name="Coutinho P.M."/>
            <person name="Saito T."/>
            <person name="Elias M."/>
            <person name="Schaap P."/>
            <person name="Kay R.R."/>
            <person name="Henrissat B."/>
            <person name="Eichinger L."/>
            <person name="Rivero F."/>
            <person name="Putnam N.H."/>
            <person name="West C.M."/>
            <person name="Loomis W.F."/>
            <person name="Chisholm R.L."/>
            <person name="Shaulsky G."/>
            <person name="Strassmann J.E."/>
            <person name="Queller D.C."/>
            <person name="Kuspa A."/>
            <person name="Grigoriev I.V."/>
        </authorList>
    </citation>
    <scope>NUCLEOTIDE SEQUENCE [LARGE SCALE GENOMIC DNA]</scope>
    <source>
        <strain evidence="3">QSDP1</strain>
    </source>
</reference>
<dbReference type="VEuPathDB" id="AmoebaDB:DICPUDRAFT_160323"/>
<protein>
    <submittedName>
        <fullName evidence="2">Uncharacterized protein</fullName>
    </submittedName>
</protein>
<sequence>MDDNTKIELKSISSTMASINALNLYVEKLEDDYNKIESNYLKYKIILDQLTQNNYQQINNFKNNSSSDINICNNNNSN</sequence>
<dbReference type="EMBL" id="GL871677">
    <property type="protein sequence ID" value="EGC28327.1"/>
    <property type="molecule type" value="Genomic_DNA"/>
</dbReference>
<gene>
    <name evidence="2" type="ORF">DICPUDRAFT_160323</name>
</gene>
<dbReference type="GeneID" id="10511177"/>
<dbReference type="OMA" id="NHNMVLK"/>
<dbReference type="OrthoDB" id="10555621at2759"/>
<evidence type="ECO:0000256" key="1">
    <source>
        <dbReference type="SAM" id="Coils"/>
    </source>
</evidence>
<dbReference type="KEGG" id="dpp:DICPUDRAFT_160323"/>
<dbReference type="FunCoup" id="F1A651">
    <property type="interactions" value="937"/>
</dbReference>
<proteinExistence type="predicted"/>
<organism evidence="2 3">
    <name type="scientific">Dictyostelium purpureum</name>
    <name type="common">Slime mold</name>
    <dbReference type="NCBI Taxonomy" id="5786"/>
    <lineage>
        <taxon>Eukaryota</taxon>
        <taxon>Amoebozoa</taxon>
        <taxon>Evosea</taxon>
        <taxon>Eumycetozoa</taxon>
        <taxon>Dictyostelia</taxon>
        <taxon>Dictyosteliales</taxon>
        <taxon>Dictyosteliaceae</taxon>
        <taxon>Dictyostelium</taxon>
    </lineage>
</organism>
<dbReference type="RefSeq" id="XP_003295145.1">
    <property type="nucleotide sequence ID" value="XM_003295097.1"/>
</dbReference>
<keyword evidence="3" id="KW-1185">Reference proteome</keyword>
<name>F1A651_DICPU</name>
<keyword evidence="1" id="KW-0175">Coiled coil</keyword>
<accession>F1A651</accession>